<gene>
    <name evidence="1" type="ORF">J1C47_02685</name>
</gene>
<accession>A0ABS3IYP2</accession>
<proteinExistence type="predicted"/>
<dbReference type="SUPFAM" id="SSF53822">
    <property type="entry name" value="Periplasmic binding protein-like I"/>
    <property type="match status" value="1"/>
</dbReference>
<protein>
    <submittedName>
        <fullName evidence="1">Uncharacterized protein</fullName>
    </submittedName>
</protein>
<dbReference type="Gene3D" id="3.40.50.2300">
    <property type="match status" value="1"/>
</dbReference>
<sequence>MPFRCGLSFDIRTCSANVFTAAIELTREDPSTWVATAATDPQLVGAVPVRALAMLLAGEDPDHNVVVPPTLVTHDMLFTSDVKNMEELS</sequence>
<dbReference type="Proteomes" id="UP000664288">
    <property type="component" value="Unassembled WGS sequence"/>
</dbReference>
<dbReference type="InterPro" id="IPR028082">
    <property type="entry name" value="Peripla_BP_I"/>
</dbReference>
<evidence type="ECO:0000313" key="1">
    <source>
        <dbReference type="EMBL" id="MBO0902533.1"/>
    </source>
</evidence>
<comment type="caution">
    <text evidence="1">The sequence shown here is derived from an EMBL/GenBank/DDBJ whole genome shotgun (WGS) entry which is preliminary data.</text>
</comment>
<dbReference type="RefSeq" id="WP_207349184.1">
    <property type="nucleotide sequence ID" value="NZ_JAFMPY010000003.1"/>
</dbReference>
<name>A0ABS3IYP2_9HYPH</name>
<dbReference type="EMBL" id="JAFMPY010000003">
    <property type="protein sequence ID" value="MBO0902533.1"/>
    <property type="molecule type" value="Genomic_DNA"/>
</dbReference>
<reference evidence="1 2" key="1">
    <citation type="submission" date="2021-03" db="EMBL/GenBank/DDBJ databases">
        <title>Whole genome sequence of Jiella sp. MQZ13P-4.</title>
        <authorList>
            <person name="Tuo L."/>
        </authorList>
    </citation>
    <scope>NUCLEOTIDE SEQUENCE [LARGE SCALE GENOMIC DNA]</scope>
    <source>
        <strain evidence="1 2">MQZ13P-4</strain>
    </source>
</reference>
<keyword evidence="2" id="KW-1185">Reference proteome</keyword>
<organism evidence="1 2">
    <name type="scientific">Jiella sonneratiae</name>
    <dbReference type="NCBI Taxonomy" id="2816856"/>
    <lineage>
        <taxon>Bacteria</taxon>
        <taxon>Pseudomonadati</taxon>
        <taxon>Pseudomonadota</taxon>
        <taxon>Alphaproteobacteria</taxon>
        <taxon>Hyphomicrobiales</taxon>
        <taxon>Aurantimonadaceae</taxon>
        <taxon>Jiella</taxon>
    </lineage>
</organism>
<evidence type="ECO:0000313" key="2">
    <source>
        <dbReference type="Proteomes" id="UP000664288"/>
    </source>
</evidence>